<keyword evidence="1" id="KW-0472">Membrane</keyword>
<keyword evidence="1" id="KW-1133">Transmembrane helix</keyword>
<proteinExistence type="predicted"/>
<dbReference type="AlphaFoldDB" id="A0A8D8BUZ4"/>
<name>A0A8D8BUZ4_CULPI</name>
<evidence type="ECO:0000313" key="2">
    <source>
        <dbReference type="EMBL" id="CAG6482333.1"/>
    </source>
</evidence>
<feature type="transmembrane region" description="Helical" evidence="1">
    <location>
        <begin position="12"/>
        <end position="31"/>
    </location>
</feature>
<reference evidence="2" key="1">
    <citation type="submission" date="2021-05" db="EMBL/GenBank/DDBJ databases">
        <authorList>
            <person name="Alioto T."/>
            <person name="Alioto T."/>
            <person name="Gomez Garrido J."/>
        </authorList>
    </citation>
    <scope>NUCLEOTIDE SEQUENCE</scope>
</reference>
<accession>A0A8D8BUZ4</accession>
<protein>
    <submittedName>
        <fullName evidence="2">(northern house mosquito) hypothetical protein</fullName>
    </submittedName>
</protein>
<organism evidence="2">
    <name type="scientific">Culex pipiens</name>
    <name type="common">House mosquito</name>
    <dbReference type="NCBI Taxonomy" id="7175"/>
    <lineage>
        <taxon>Eukaryota</taxon>
        <taxon>Metazoa</taxon>
        <taxon>Ecdysozoa</taxon>
        <taxon>Arthropoda</taxon>
        <taxon>Hexapoda</taxon>
        <taxon>Insecta</taxon>
        <taxon>Pterygota</taxon>
        <taxon>Neoptera</taxon>
        <taxon>Endopterygota</taxon>
        <taxon>Diptera</taxon>
        <taxon>Nematocera</taxon>
        <taxon>Culicoidea</taxon>
        <taxon>Culicidae</taxon>
        <taxon>Culicinae</taxon>
        <taxon>Culicini</taxon>
        <taxon>Culex</taxon>
        <taxon>Culex</taxon>
    </lineage>
</organism>
<evidence type="ECO:0000256" key="1">
    <source>
        <dbReference type="SAM" id="Phobius"/>
    </source>
</evidence>
<dbReference type="EMBL" id="HBUE01093168">
    <property type="protein sequence ID" value="CAG6482333.1"/>
    <property type="molecule type" value="Transcribed_RNA"/>
</dbReference>
<feature type="transmembrane region" description="Helical" evidence="1">
    <location>
        <begin position="88"/>
        <end position="113"/>
    </location>
</feature>
<sequence length="139" mass="16046">MKIIFSVFRFDQIVEIYSILWTFVFNLSKLLPGFTSNTAPDNDVIKNAYISNVTPQVETFGLVINKLPEHRHCQQLCLVEMPQDCSSYSFGVVFGSTFMVPLLIDFVGFVHLLRDRFVCLFFHFPSPTTCESKSHVQRR</sequence>
<keyword evidence="1" id="KW-0812">Transmembrane</keyword>